<keyword evidence="10" id="KW-0862">Zinc</keyword>
<evidence type="ECO:0000256" key="13">
    <source>
        <dbReference type="SAM" id="MobiDB-lite"/>
    </source>
</evidence>
<dbReference type="CDD" id="cd16510">
    <property type="entry name" value="RING-HC_IAPs"/>
    <property type="match status" value="1"/>
</dbReference>
<dbReference type="CDD" id="cd14473">
    <property type="entry name" value="FERM_B-lobe"/>
    <property type="match status" value="1"/>
</dbReference>
<dbReference type="SMART" id="SM00295">
    <property type="entry name" value="B41"/>
    <property type="match status" value="1"/>
</dbReference>
<keyword evidence="7" id="KW-0808">Transferase</keyword>
<feature type="compositionally biased region" description="Low complexity" evidence="13">
    <location>
        <begin position="155"/>
        <end position="167"/>
    </location>
</feature>
<accession>A0A6P8XGG0</accession>
<dbReference type="GO" id="GO:0008270">
    <property type="term" value="F:zinc ion binding"/>
    <property type="evidence" value="ECO:0007669"/>
    <property type="project" value="UniProtKB-KW"/>
</dbReference>
<evidence type="ECO:0000256" key="9">
    <source>
        <dbReference type="ARBA" id="ARBA00022786"/>
    </source>
</evidence>
<organism evidence="16 17">
    <name type="scientific">Drosophila albomicans</name>
    <name type="common">Fruit fly</name>
    <dbReference type="NCBI Taxonomy" id="7291"/>
    <lineage>
        <taxon>Eukaryota</taxon>
        <taxon>Metazoa</taxon>
        <taxon>Ecdysozoa</taxon>
        <taxon>Arthropoda</taxon>
        <taxon>Hexapoda</taxon>
        <taxon>Insecta</taxon>
        <taxon>Pterygota</taxon>
        <taxon>Neoptera</taxon>
        <taxon>Endopterygota</taxon>
        <taxon>Diptera</taxon>
        <taxon>Brachycera</taxon>
        <taxon>Muscomorpha</taxon>
        <taxon>Ephydroidea</taxon>
        <taxon>Drosophilidae</taxon>
        <taxon>Drosophila</taxon>
    </lineage>
</organism>
<evidence type="ECO:0000256" key="2">
    <source>
        <dbReference type="ARBA" id="ARBA00004282"/>
    </source>
</evidence>
<dbReference type="SMART" id="SM01196">
    <property type="entry name" value="FERM_C"/>
    <property type="match status" value="1"/>
</dbReference>
<keyword evidence="9" id="KW-0833">Ubl conjugation pathway</keyword>
<dbReference type="InterPro" id="IPR029071">
    <property type="entry name" value="Ubiquitin-like_domsf"/>
</dbReference>
<evidence type="ECO:0000256" key="11">
    <source>
        <dbReference type="ARBA" id="ARBA00022949"/>
    </source>
</evidence>
<evidence type="ECO:0000256" key="4">
    <source>
        <dbReference type="ARBA" id="ARBA00004906"/>
    </source>
</evidence>
<dbReference type="InterPro" id="IPR041790">
    <property type="entry name" value="MYLIP_FERM_C"/>
</dbReference>
<comment type="pathway">
    <text evidence="4">Protein modification; protein ubiquitination.</text>
</comment>
<dbReference type="SUPFAM" id="SSF50729">
    <property type="entry name" value="PH domain-like"/>
    <property type="match status" value="1"/>
</dbReference>
<dbReference type="InterPro" id="IPR019748">
    <property type="entry name" value="FERM_central"/>
</dbReference>
<dbReference type="Pfam" id="PF09379">
    <property type="entry name" value="FERM_N"/>
    <property type="match status" value="1"/>
</dbReference>
<dbReference type="InterPro" id="IPR035963">
    <property type="entry name" value="FERM_2"/>
</dbReference>
<dbReference type="Gene3D" id="1.20.80.10">
    <property type="match status" value="1"/>
</dbReference>
<dbReference type="Gene3D" id="3.10.20.90">
    <property type="entry name" value="Phosphatidylinositol 3-kinase Catalytic Subunit, Chain A, domain 1"/>
    <property type="match status" value="1"/>
</dbReference>
<dbReference type="CTD" id="37575"/>
<evidence type="ECO:0000256" key="6">
    <source>
        <dbReference type="ARBA" id="ARBA00022490"/>
    </source>
</evidence>
<evidence type="ECO:0000256" key="12">
    <source>
        <dbReference type="PROSITE-ProRule" id="PRU00175"/>
    </source>
</evidence>
<dbReference type="CDD" id="cd13195">
    <property type="entry name" value="FERM_C_MYLIP_IDOL"/>
    <property type="match status" value="1"/>
</dbReference>
<keyword evidence="8 12" id="KW-0863">Zinc-finger</keyword>
<dbReference type="PANTHER" id="PTHR23280:SF13">
    <property type="entry name" value="E3 UBIQUITIN-PROTEIN LIGASE MYLIP"/>
    <property type="match status" value="1"/>
</dbReference>
<evidence type="ECO:0000256" key="3">
    <source>
        <dbReference type="ARBA" id="ARBA00004496"/>
    </source>
</evidence>
<dbReference type="PROSITE" id="PS50057">
    <property type="entry name" value="FERM_3"/>
    <property type="match status" value="1"/>
</dbReference>
<dbReference type="InterPro" id="IPR014352">
    <property type="entry name" value="FERM/acyl-CoA-bd_prot_sf"/>
</dbReference>
<dbReference type="EC" id="2.3.2.27" evidence="5"/>
<feature type="region of interest" description="Disordered" evidence="13">
    <location>
        <begin position="235"/>
        <end position="263"/>
    </location>
</feature>
<evidence type="ECO:0000313" key="17">
    <source>
        <dbReference type="RefSeq" id="XP_034111578.1"/>
    </source>
</evidence>
<dbReference type="GeneID" id="117572670"/>
<dbReference type="InterPro" id="IPR018980">
    <property type="entry name" value="FERM_PH-like_C"/>
</dbReference>
<keyword evidence="8 12" id="KW-0479">Metal-binding</keyword>
<dbReference type="Proteomes" id="UP000515160">
    <property type="component" value="Chromosome 3"/>
</dbReference>
<evidence type="ECO:0000256" key="7">
    <source>
        <dbReference type="ARBA" id="ARBA00022679"/>
    </source>
</evidence>
<evidence type="ECO:0000259" key="14">
    <source>
        <dbReference type="PROSITE" id="PS50057"/>
    </source>
</evidence>
<comment type="catalytic activity">
    <reaction evidence="1">
        <text>S-ubiquitinyl-[E2 ubiquitin-conjugating enzyme]-L-cysteine + [acceptor protein]-L-lysine = [E2 ubiquitin-conjugating enzyme]-L-cysteine + N(6)-ubiquitinyl-[acceptor protein]-L-lysine.</text>
        <dbReference type="EC" id="2.3.2.27"/>
    </reaction>
</comment>
<evidence type="ECO:0000256" key="5">
    <source>
        <dbReference type="ARBA" id="ARBA00012483"/>
    </source>
</evidence>
<dbReference type="GO" id="GO:0061630">
    <property type="term" value="F:ubiquitin protein ligase activity"/>
    <property type="evidence" value="ECO:0007669"/>
    <property type="project" value="UniProtKB-EC"/>
</dbReference>
<feature type="domain" description="RING-type" evidence="15">
    <location>
        <begin position="561"/>
        <end position="596"/>
    </location>
</feature>
<feature type="region of interest" description="Disordered" evidence="13">
    <location>
        <begin position="155"/>
        <end position="187"/>
    </location>
</feature>
<dbReference type="UniPathway" id="UPA00143"/>
<dbReference type="GO" id="GO:0070161">
    <property type="term" value="C:anchoring junction"/>
    <property type="evidence" value="ECO:0007669"/>
    <property type="project" value="UniProtKB-SubCell"/>
</dbReference>
<dbReference type="InterPro" id="IPR000299">
    <property type="entry name" value="FERM_domain"/>
</dbReference>
<feature type="domain" description="FERM" evidence="14">
    <location>
        <begin position="2"/>
        <end position="419"/>
    </location>
</feature>
<protein>
    <recommendedName>
        <fullName evidence="5">RING-type E3 ubiquitin transferase</fullName>
        <ecNumber evidence="5">2.3.2.27</ecNumber>
    </recommendedName>
</protein>
<keyword evidence="11" id="KW-0965">Cell junction</keyword>
<dbReference type="SUPFAM" id="SSF47031">
    <property type="entry name" value="Second domain of FERM"/>
    <property type="match status" value="1"/>
</dbReference>
<dbReference type="InterPro" id="IPR018979">
    <property type="entry name" value="FERM_N"/>
</dbReference>
<dbReference type="AlphaFoldDB" id="A0A6P8XGG0"/>
<dbReference type="GO" id="GO:0071944">
    <property type="term" value="C:cell periphery"/>
    <property type="evidence" value="ECO:0007669"/>
    <property type="project" value="UniProtKB-ARBA"/>
</dbReference>
<dbReference type="RefSeq" id="XP_034111578.1">
    <property type="nucleotide sequence ID" value="XM_034255687.2"/>
</dbReference>
<dbReference type="Pfam" id="PF13920">
    <property type="entry name" value="zf-C3HC4_3"/>
    <property type="match status" value="1"/>
</dbReference>
<gene>
    <name evidence="17" type="primary">LOC117572670</name>
</gene>
<dbReference type="Gene3D" id="3.30.40.10">
    <property type="entry name" value="Zinc/RING finger domain, C3HC4 (zinc finger)"/>
    <property type="match status" value="1"/>
</dbReference>
<dbReference type="InterPro" id="IPR011993">
    <property type="entry name" value="PH-like_dom_sf"/>
</dbReference>
<evidence type="ECO:0000313" key="16">
    <source>
        <dbReference type="Proteomes" id="UP000515160"/>
    </source>
</evidence>
<evidence type="ECO:0000256" key="1">
    <source>
        <dbReference type="ARBA" id="ARBA00000900"/>
    </source>
</evidence>
<dbReference type="InterPro" id="IPR013083">
    <property type="entry name" value="Znf_RING/FYVE/PHD"/>
</dbReference>
<comment type="subcellular location">
    <subcellularLocation>
        <location evidence="2">Cell junction</location>
    </subcellularLocation>
    <subcellularLocation>
        <location evidence="3">Cytoplasm</location>
    </subcellularLocation>
</comment>
<feature type="compositionally biased region" description="Low complexity" evidence="13">
    <location>
        <begin position="235"/>
        <end position="258"/>
    </location>
</feature>
<dbReference type="GO" id="GO:0006511">
    <property type="term" value="P:ubiquitin-dependent protein catabolic process"/>
    <property type="evidence" value="ECO:0007669"/>
    <property type="project" value="TreeGrafter"/>
</dbReference>
<dbReference type="PANTHER" id="PTHR23280">
    <property type="entry name" value="4.1 G PROTEIN"/>
    <property type="match status" value="1"/>
</dbReference>
<evidence type="ECO:0000259" key="15">
    <source>
        <dbReference type="PROSITE" id="PS50089"/>
    </source>
</evidence>
<dbReference type="OrthoDB" id="10037309at2759"/>
<dbReference type="GO" id="GO:0016567">
    <property type="term" value="P:protein ubiquitination"/>
    <property type="evidence" value="ECO:0007669"/>
    <property type="project" value="UniProtKB-UniPathway"/>
</dbReference>
<dbReference type="InterPro" id="IPR001841">
    <property type="entry name" value="Znf_RING"/>
</dbReference>
<dbReference type="InterPro" id="IPR019749">
    <property type="entry name" value="Band_41_domain"/>
</dbReference>
<proteinExistence type="predicted"/>
<dbReference type="GO" id="GO:0005737">
    <property type="term" value="C:cytoplasm"/>
    <property type="evidence" value="ECO:0007669"/>
    <property type="project" value="UniProtKB-SubCell"/>
</dbReference>
<dbReference type="PROSITE" id="PS50089">
    <property type="entry name" value="ZF_RING_2"/>
    <property type="match status" value="1"/>
</dbReference>
<dbReference type="Pfam" id="PF00373">
    <property type="entry name" value="FERM_M"/>
    <property type="match status" value="1"/>
</dbReference>
<reference evidence="17" key="1">
    <citation type="submission" date="2025-08" db="UniProtKB">
        <authorList>
            <consortium name="RefSeq"/>
        </authorList>
    </citation>
    <scope>IDENTIFICATION</scope>
    <source>
        <strain evidence="17">15112-1751.03</strain>
        <tissue evidence="17">Whole Adult</tissue>
    </source>
</reference>
<keyword evidence="16" id="KW-1185">Reference proteome</keyword>
<dbReference type="SUPFAM" id="SSF54236">
    <property type="entry name" value="Ubiquitin-like"/>
    <property type="match status" value="1"/>
</dbReference>
<sequence>MWWCIVDLPNGTQQAVKLDTKAIGQECLEKVCKALGIICEMEYFGLEPWTHNQKETRFRQWYNLRNRLHSDSSSSGIPLMLALRVKFWVPVHNILQQSVRNLFYMQARSDLLDGRLCAHDWSNAAKLAALLCQADGLRFNEQSLRAECPMRMRQQQQALQQQQQQQQHKLEQQRKEKEHVLSFKKRRLSKQKSVEHIECVTLSAPTTSIAINNSPSISNNNNNISINNINSLQASPSTSVSASASSSSSPSNSSSSHSGLDERLSSNPLRIYMEYVIQPSGEPSEPPADFLRQIAVEHSKLAKLPMSPKSAKYWLLREIQELSGYGEELFSGVTTNESAARCDIAVGAHGITVIRGEEKESIPFSAIAAAKSLRRIFKLEYVDDHNDRKELEIKLAKHPIAASLYRSITERHAFYVCDKVRCVVTNQFTRDLKGTIASMFNEDTELGKRYVFDIQHTCREVHDQARRKLHERGGDVAAMASAIDDDDGSGVGSGVGCEPGCDGLDVMIGGEHNADALLMLNGGGGGGSMAGKIDLAIRDKEAREAAIERCVDTRISEAMQCKICMDRAINTVFNPCCHVIACAQCAARCSNCPNCRVKISSVVKIYLPPELRTSQTVASTTSCSIVGHSADSQQLQLSAEHYEQLDQIDGIASTSSAAAAAAAVGVGVVGGTAAAAAASMAATPPGVAPKAA</sequence>
<evidence type="ECO:0000256" key="8">
    <source>
        <dbReference type="ARBA" id="ARBA00022771"/>
    </source>
</evidence>
<dbReference type="Gene3D" id="2.30.29.30">
    <property type="entry name" value="Pleckstrin-homology domain (PH domain)/Phosphotyrosine-binding domain (PTB)"/>
    <property type="match status" value="1"/>
</dbReference>
<name>A0A6P8XGG0_DROAB</name>
<evidence type="ECO:0000256" key="10">
    <source>
        <dbReference type="ARBA" id="ARBA00022833"/>
    </source>
</evidence>
<dbReference type="GO" id="GO:0030182">
    <property type="term" value="P:neuron differentiation"/>
    <property type="evidence" value="ECO:0007669"/>
    <property type="project" value="UniProtKB-ARBA"/>
</dbReference>
<feature type="compositionally biased region" description="Basic and acidic residues" evidence="13">
    <location>
        <begin position="168"/>
        <end position="181"/>
    </location>
</feature>
<dbReference type="GO" id="GO:0009887">
    <property type="term" value="P:animal organ morphogenesis"/>
    <property type="evidence" value="ECO:0007669"/>
    <property type="project" value="UniProtKB-ARBA"/>
</dbReference>
<keyword evidence="6" id="KW-0963">Cytoplasm</keyword>